<dbReference type="InterPro" id="IPR027417">
    <property type="entry name" value="P-loop_NTPase"/>
</dbReference>
<protein>
    <submittedName>
        <fullName evidence="4">AAA ATPase domain protein</fullName>
    </submittedName>
</protein>
<keyword evidence="2" id="KW-0804">Transcription</keyword>
<proteinExistence type="predicted"/>
<evidence type="ECO:0000256" key="2">
    <source>
        <dbReference type="ARBA" id="ARBA00023163"/>
    </source>
</evidence>
<dbReference type="Pfam" id="PF13191">
    <property type="entry name" value="AAA_16"/>
    <property type="match status" value="1"/>
</dbReference>
<dbReference type="STRING" id="279113.CPter91_3633"/>
<dbReference type="EMBL" id="CP013234">
    <property type="protein sequence ID" value="AMP05954.1"/>
    <property type="molecule type" value="Genomic_DNA"/>
</dbReference>
<evidence type="ECO:0000256" key="1">
    <source>
        <dbReference type="ARBA" id="ARBA00023015"/>
    </source>
</evidence>
<keyword evidence="1" id="KW-0805">Transcription regulation</keyword>
<dbReference type="InterPro" id="IPR005158">
    <property type="entry name" value="BTAD"/>
</dbReference>
<gene>
    <name evidence="4" type="ORF">CPter91_3633</name>
</gene>
<dbReference type="Gene3D" id="1.25.40.10">
    <property type="entry name" value="Tetratricopeptide repeat domain"/>
    <property type="match status" value="1"/>
</dbReference>
<evidence type="ECO:0000313" key="5">
    <source>
        <dbReference type="Proteomes" id="UP000074561"/>
    </source>
</evidence>
<organism evidence="4 5">
    <name type="scientific">Collimonas pratensis</name>
    <dbReference type="NCBI Taxonomy" id="279113"/>
    <lineage>
        <taxon>Bacteria</taxon>
        <taxon>Pseudomonadati</taxon>
        <taxon>Pseudomonadota</taxon>
        <taxon>Betaproteobacteria</taxon>
        <taxon>Burkholderiales</taxon>
        <taxon>Oxalobacteraceae</taxon>
        <taxon>Collimonas</taxon>
    </lineage>
</organism>
<dbReference type="InterPro" id="IPR029787">
    <property type="entry name" value="Nucleotide_cyclase"/>
</dbReference>
<dbReference type="SMART" id="SM01043">
    <property type="entry name" value="BTAD"/>
    <property type="match status" value="1"/>
</dbReference>
<feature type="domain" description="Bacterial transcriptional activator" evidence="3">
    <location>
        <begin position="103"/>
        <end position="242"/>
    </location>
</feature>
<name>A0A127Q7F1_9BURK</name>
<accession>A0A127Q7F1</accession>
<dbReference type="PATRIC" id="fig|279113.9.peg.3603"/>
<dbReference type="InterPro" id="IPR036388">
    <property type="entry name" value="WH-like_DNA-bd_sf"/>
</dbReference>
<dbReference type="OrthoDB" id="9758570at2"/>
<dbReference type="InterPro" id="IPR011990">
    <property type="entry name" value="TPR-like_helical_dom_sf"/>
</dbReference>
<dbReference type="PANTHER" id="PTHR35807:SF1">
    <property type="entry name" value="TRANSCRIPTIONAL REGULATOR REDD"/>
    <property type="match status" value="1"/>
</dbReference>
<dbReference type="Pfam" id="PF03704">
    <property type="entry name" value="BTAD"/>
    <property type="match status" value="1"/>
</dbReference>
<dbReference type="InterPro" id="IPR051677">
    <property type="entry name" value="AfsR-DnrI-RedD_regulator"/>
</dbReference>
<reference evidence="4 5" key="1">
    <citation type="submission" date="2015-11" db="EMBL/GenBank/DDBJ databases">
        <title>Exploring the genomic traits of fungus-feeding bacterial genus Collimonas.</title>
        <authorList>
            <person name="Song C."/>
            <person name="Schmidt R."/>
            <person name="de Jager V."/>
            <person name="Krzyzanowska D."/>
            <person name="Jongedijk E."/>
            <person name="Cankar K."/>
            <person name="Beekwilder J."/>
            <person name="van Veen A."/>
            <person name="de Boer W."/>
            <person name="van Veen J.A."/>
            <person name="Garbeva P."/>
        </authorList>
    </citation>
    <scope>NUCLEOTIDE SEQUENCE [LARGE SCALE GENOMIC DNA]</scope>
    <source>
        <strain evidence="4 5">Ter91</strain>
    </source>
</reference>
<dbReference type="PANTHER" id="PTHR35807">
    <property type="entry name" value="TRANSCRIPTIONAL REGULATOR REDD-RELATED"/>
    <property type="match status" value="1"/>
</dbReference>
<dbReference type="Gene3D" id="3.30.70.1230">
    <property type="entry name" value="Nucleotide cyclase"/>
    <property type="match status" value="1"/>
</dbReference>
<evidence type="ECO:0000313" key="4">
    <source>
        <dbReference type="EMBL" id="AMP05954.1"/>
    </source>
</evidence>
<dbReference type="SUPFAM" id="SSF52540">
    <property type="entry name" value="P-loop containing nucleoside triphosphate hydrolases"/>
    <property type="match status" value="1"/>
</dbReference>
<dbReference type="Gene3D" id="1.10.10.10">
    <property type="entry name" value="Winged helix-like DNA-binding domain superfamily/Winged helix DNA-binding domain"/>
    <property type="match status" value="1"/>
</dbReference>
<evidence type="ECO:0000259" key="3">
    <source>
        <dbReference type="SMART" id="SM01043"/>
    </source>
</evidence>
<dbReference type="SUPFAM" id="SSF48452">
    <property type="entry name" value="TPR-like"/>
    <property type="match status" value="1"/>
</dbReference>
<dbReference type="RefSeq" id="WP_061942173.1">
    <property type="nucleotide sequence ID" value="NZ_CP013234.1"/>
</dbReference>
<dbReference type="KEGG" id="cpra:CPter91_3633"/>
<sequence length="820" mass="91913">MTDACFRLLGSPELSNVKADQSVKLSYSKLILLLAYLALEHKVHTREALADLFWPALKIEDARANLRRALFNLQQAFSKAGLPKSLIYADRNTVRLSGECIWVDVLEFERGRTSDRASIISRQLALYKGTFLDGIFPTEVELARWVQDRRIQYEQQGTSLLERIIAQAAMAGDLDAVERSCRQLITMDSTSELAHSSLIDIYMDAGNEAAALKIYEAYCQKLQMHLGSAPPATLAERFGNITPQQQADLKIAKLLPIERPKRSSSVVTRENRLVAVLHIQIISSIQREPEVWLQLSSAIVQRLHMLASEYHGTLRQLSSSIVLIYFGYPTANEHSSKLAIDVGLRAHKFISTECDRIDIRSAVHADVMITCSDNILPDLIGECTMIARNLAASVAFGTLLATKEALHGIAAFFNITPADGAPHSAFKVDGKREPLVNILNPDSKPFVGRVQQLRAFYAAWKNARIAGGASALLVGGAGSGKSRLLSQFLVSSCVQGKEVCLIRFLPEDESLPLRPVLALIRSCWEISEELTQEVELKLIAILVETGICDHYTVQLLAEILSTQGELRQNISTSQRDRLFSAIAISLRKMTEQISLVTLAFEDIHWADTLSLDFISWLRKRDKQLHIFLIITGRKFPEALTSHGSPDTLIELPPFQPVEAIAVASQYPQFLSVPLSLQHQLLEMADGIPLFIEQILEFAFEHSGKIKQFSCPASLRNLFMMQIDRLGDIRQMLCHAACVGREFSLQILAAIESISVQLCRQFVNKMIAAGLVEKLPEPDQFQFRYWLTREVAFSTLLYAERQQIHIKITEFYSRNNKVLIY</sequence>
<dbReference type="SUPFAM" id="SSF55073">
    <property type="entry name" value="Nucleotide cyclase"/>
    <property type="match status" value="1"/>
</dbReference>
<dbReference type="InterPro" id="IPR041664">
    <property type="entry name" value="AAA_16"/>
</dbReference>
<dbReference type="AlphaFoldDB" id="A0A127Q7F1"/>
<dbReference type="Proteomes" id="UP000074561">
    <property type="component" value="Chromosome"/>
</dbReference>
<dbReference type="GO" id="GO:0006355">
    <property type="term" value="P:regulation of DNA-templated transcription"/>
    <property type="evidence" value="ECO:0007669"/>
    <property type="project" value="TreeGrafter"/>
</dbReference>
<dbReference type="GO" id="GO:0003677">
    <property type="term" value="F:DNA binding"/>
    <property type="evidence" value="ECO:0007669"/>
    <property type="project" value="TreeGrafter"/>
</dbReference>